<name>A0A6L2LL33_TANCI</name>
<comment type="caution">
    <text evidence="1">The sequence shown here is derived from an EMBL/GenBank/DDBJ whole genome shotgun (WGS) entry which is preliminary data.</text>
</comment>
<sequence>MYALVQKVASLGLIRFATKCSSDRSLLLRLEFTHRLNGLIGEMNEACADRMAFVQELRSVVGESVPAKTAVFLEQMNNKEEGEELPFALQLQITYPMAALSICNELRRTVNMVDWEPQFIYYCERSNLDDIRLARQINALCDTLTTVIDGIWPFITELEVLSYKFVPGKMVEFMKEIHDKDVPNLMKLQILGREFELRARENDLFIQKLKGNMDY</sequence>
<dbReference type="EMBL" id="BKCJ010004688">
    <property type="protein sequence ID" value="GEU62521.1"/>
    <property type="molecule type" value="Genomic_DNA"/>
</dbReference>
<accession>A0A6L2LL33</accession>
<protein>
    <submittedName>
        <fullName evidence="1">Uncharacterized protein</fullName>
    </submittedName>
</protein>
<organism evidence="1">
    <name type="scientific">Tanacetum cinerariifolium</name>
    <name type="common">Dalmatian daisy</name>
    <name type="synonym">Chrysanthemum cinerariifolium</name>
    <dbReference type="NCBI Taxonomy" id="118510"/>
    <lineage>
        <taxon>Eukaryota</taxon>
        <taxon>Viridiplantae</taxon>
        <taxon>Streptophyta</taxon>
        <taxon>Embryophyta</taxon>
        <taxon>Tracheophyta</taxon>
        <taxon>Spermatophyta</taxon>
        <taxon>Magnoliopsida</taxon>
        <taxon>eudicotyledons</taxon>
        <taxon>Gunneridae</taxon>
        <taxon>Pentapetalae</taxon>
        <taxon>asterids</taxon>
        <taxon>campanulids</taxon>
        <taxon>Asterales</taxon>
        <taxon>Asteraceae</taxon>
        <taxon>Asteroideae</taxon>
        <taxon>Anthemideae</taxon>
        <taxon>Anthemidinae</taxon>
        <taxon>Tanacetum</taxon>
    </lineage>
</organism>
<gene>
    <name evidence="1" type="ORF">Tci_034499</name>
</gene>
<proteinExistence type="predicted"/>
<reference evidence="1" key="1">
    <citation type="journal article" date="2019" name="Sci. Rep.">
        <title>Draft genome of Tanacetum cinerariifolium, the natural source of mosquito coil.</title>
        <authorList>
            <person name="Yamashiro T."/>
            <person name="Shiraishi A."/>
            <person name="Satake H."/>
            <person name="Nakayama K."/>
        </authorList>
    </citation>
    <scope>NUCLEOTIDE SEQUENCE</scope>
</reference>
<dbReference type="AlphaFoldDB" id="A0A6L2LL33"/>
<evidence type="ECO:0000313" key="1">
    <source>
        <dbReference type="EMBL" id="GEU62521.1"/>
    </source>
</evidence>